<gene>
    <name evidence="2" type="ORF">Apau_1561</name>
</gene>
<dbReference type="EMBL" id="CM001022">
    <property type="protein sequence ID" value="EFQ23980.1"/>
    <property type="molecule type" value="Genomic_DNA"/>
</dbReference>
<protein>
    <submittedName>
        <fullName evidence="2">SufBD protein</fullName>
    </submittedName>
</protein>
<dbReference type="AlphaFoldDB" id="E3CUG4"/>
<dbReference type="STRING" id="584708.Apau_1561"/>
<dbReference type="eggNOG" id="COG0719">
    <property type="taxonomic scope" value="Bacteria"/>
</dbReference>
<evidence type="ECO:0000259" key="1">
    <source>
        <dbReference type="Pfam" id="PF01458"/>
    </source>
</evidence>
<evidence type="ECO:0000313" key="3">
    <source>
        <dbReference type="Proteomes" id="UP000005096"/>
    </source>
</evidence>
<dbReference type="InterPro" id="IPR055346">
    <property type="entry name" value="Fe-S_cluster_assembly_SufBD"/>
</dbReference>
<dbReference type="OrthoDB" id="9803529at2"/>
<dbReference type="RefSeq" id="WP_006301190.1">
    <property type="nucleotide sequence ID" value="NZ_CM001022.1"/>
</dbReference>
<dbReference type="InterPro" id="IPR037284">
    <property type="entry name" value="SUF_FeS_clus_asmbl_SufBD_sf"/>
</dbReference>
<keyword evidence="3" id="KW-1185">Reference proteome</keyword>
<reference evidence="2 3" key="1">
    <citation type="journal article" date="2010" name="Stand. Genomic Sci.">
        <title>Non-contiguous finished genome sequence of Aminomonas paucivorans type strain (GLU-3).</title>
        <authorList>
            <person name="Pitluck S."/>
            <person name="Yasawong M."/>
            <person name="Held B."/>
            <person name="Lapidus A."/>
            <person name="Nolan M."/>
            <person name="Copeland A."/>
            <person name="Lucas S."/>
            <person name="Del Rio T.G."/>
            <person name="Tice H."/>
            <person name="Cheng J.F."/>
            <person name="Chertkov O."/>
            <person name="Goodwin L."/>
            <person name="Tapia R."/>
            <person name="Han C."/>
            <person name="Liolios K."/>
            <person name="Ivanova N."/>
            <person name="Mavromatis K."/>
            <person name="Ovchinnikova G."/>
            <person name="Pati A."/>
            <person name="Chen A."/>
            <person name="Palaniappan K."/>
            <person name="Land M."/>
            <person name="Hauser L."/>
            <person name="Chang Y.J."/>
            <person name="Jeffries C.D."/>
            <person name="Pukall R."/>
            <person name="Spring S."/>
            <person name="Rohde M."/>
            <person name="Sikorski J."/>
            <person name="Goker M."/>
            <person name="Woyke T."/>
            <person name="Bristow J."/>
            <person name="Eisen J.A."/>
            <person name="Markowitz V."/>
            <person name="Hugenholtz P."/>
            <person name="Kyrpides N.C."/>
            <person name="Klenk H.P."/>
        </authorList>
    </citation>
    <scope>NUCLEOTIDE SEQUENCE [LARGE SCALE GENOMIC DNA]</scope>
    <source>
        <strain evidence="2 3">DSM 12260</strain>
    </source>
</reference>
<dbReference type="InterPro" id="IPR000825">
    <property type="entry name" value="SUF_FeS_clus_asmbl_SufBD_core"/>
</dbReference>
<dbReference type="PANTHER" id="PTHR30508:SF6">
    <property type="entry name" value="UPF0051 PROTEIN MJ0034"/>
    <property type="match status" value="1"/>
</dbReference>
<dbReference type="GO" id="GO:0016226">
    <property type="term" value="P:iron-sulfur cluster assembly"/>
    <property type="evidence" value="ECO:0007669"/>
    <property type="project" value="InterPro"/>
</dbReference>
<dbReference type="Proteomes" id="UP000005096">
    <property type="component" value="Chromosome"/>
</dbReference>
<organism evidence="2 3">
    <name type="scientific">Aminomonas paucivorans DSM 12260</name>
    <dbReference type="NCBI Taxonomy" id="584708"/>
    <lineage>
        <taxon>Bacteria</taxon>
        <taxon>Thermotogati</taxon>
        <taxon>Synergistota</taxon>
        <taxon>Synergistia</taxon>
        <taxon>Synergistales</taxon>
        <taxon>Synergistaceae</taxon>
        <taxon>Aminomonas</taxon>
    </lineage>
</organism>
<feature type="domain" description="SUF system FeS cluster assembly SufBD core" evidence="1">
    <location>
        <begin position="89"/>
        <end position="313"/>
    </location>
</feature>
<evidence type="ECO:0000313" key="2">
    <source>
        <dbReference type="EMBL" id="EFQ23980.1"/>
    </source>
</evidence>
<name>E3CUG4_9BACT</name>
<sequence>MFDVAAEYRTLVEIAERSAGGSHPFGAQDVVSVVVHGNRILSSHALPGVRIEATETEDGIRAVITLDEGVVVEKPVHLCFGHLGTEGRQTIETHIRLGARARAVFQAHCVFPNAVEFLHAMEGDIELGEGACFTYNEVHVHGPEGKITVRPSTRVRLDHGASYLGDFTLVEGRVGDLSIDIDVEAAGSKSRVEITSKVYGKYDDQCRVQDVVRLTGAESTALIKARVVLKDQARGVFLGTIDGAAPGARGHVDCTEIVQGEAVAEASPVVRASHSEAEITHEAAIGRIADDKIAGLMAKGLSEDQAVDAIVAGLLR</sequence>
<dbReference type="Pfam" id="PF01458">
    <property type="entry name" value="SUFBD_core"/>
    <property type="match status" value="1"/>
</dbReference>
<dbReference type="HOGENOM" id="CLU_894122_0_0_0"/>
<dbReference type="PANTHER" id="PTHR30508">
    <property type="entry name" value="FES CLUSTER ASSEMBLY PROTEIN SUF"/>
    <property type="match status" value="1"/>
</dbReference>
<accession>E3CUG4</accession>
<dbReference type="SUPFAM" id="SSF101960">
    <property type="entry name" value="Stabilizer of iron transporter SufD"/>
    <property type="match status" value="1"/>
</dbReference>
<dbReference type="PaxDb" id="584708-Apau_1561"/>
<proteinExistence type="predicted"/>